<organism evidence="1 2">
    <name type="scientific">Cetraspora pellucida</name>
    <dbReference type="NCBI Taxonomy" id="1433469"/>
    <lineage>
        <taxon>Eukaryota</taxon>
        <taxon>Fungi</taxon>
        <taxon>Fungi incertae sedis</taxon>
        <taxon>Mucoromycota</taxon>
        <taxon>Glomeromycotina</taxon>
        <taxon>Glomeromycetes</taxon>
        <taxon>Diversisporales</taxon>
        <taxon>Gigasporaceae</taxon>
        <taxon>Cetraspora</taxon>
    </lineage>
</organism>
<proteinExistence type="predicted"/>
<dbReference type="EMBL" id="CAJVPW010012026">
    <property type="protein sequence ID" value="CAG8631414.1"/>
    <property type="molecule type" value="Genomic_DNA"/>
</dbReference>
<dbReference type="Proteomes" id="UP000789366">
    <property type="component" value="Unassembled WGS sequence"/>
</dbReference>
<feature type="non-terminal residue" evidence="1">
    <location>
        <position position="1"/>
    </location>
</feature>
<name>A0ACA9N326_9GLOM</name>
<keyword evidence="2" id="KW-1185">Reference proteome</keyword>
<evidence type="ECO:0000313" key="2">
    <source>
        <dbReference type="Proteomes" id="UP000789366"/>
    </source>
</evidence>
<evidence type="ECO:0000313" key="1">
    <source>
        <dbReference type="EMBL" id="CAG8631414.1"/>
    </source>
</evidence>
<accession>A0ACA9N326</accession>
<gene>
    <name evidence="1" type="ORF">SPELUC_LOCUS8236</name>
</gene>
<reference evidence="1" key="1">
    <citation type="submission" date="2021-06" db="EMBL/GenBank/DDBJ databases">
        <authorList>
            <person name="Kallberg Y."/>
            <person name="Tangrot J."/>
            <person name="Rosling A."/>
        </authorList>
    </citation>
    <scope>NUCLEOTIDE SEQUENCE</scope>
    <source>
        <strain evidence="1">28 12/20/2015</strain>
    </source>
</reference>
<protein>
    <submittedName>
        <fullName evidence="1">12112_t:CDS:1</fullName>
    </submittedName>
</protein>
<comment type="caution">
    <text evidence="1">The sequence shown here is derived from an EMBL/GenBank/DDBJ whole genome shotgun (WGS) entry which is preliminary data.</text>
</comment>
<sequence>NIPCLTQLEFYTFRLFSRHNEFSTILHGGKLFQEFIVDAWAVTEQNRLRFLRMNQNTLRADLYQGLTDIVENNSNEELSLNNLGCRIILPSTHTGKVPNVVRLALHLPGMHTIVFDPTDDVSTILSHAEHQKTTLTAFFEACANLESARLYTYQEFLQHFVWNKKIKQWTLRKQGFAIGHLYFAGPSAGERFYLRLLLTSIRGPTSFEHLRTVNNIVHPTFKSACIALGLLENDQEWFQCLKEAAILRTGSQLRVLFAIILIQCTPTHPDKLWLHFRINLCDDLRYRLHKNYNIHQPTDDQVFDFGLFLLDKILHQSNQSLDMFPPMTLWRQNWGHHNRSHIIAEQLAWDYQKLQDIVNERVPLLNPEQAAAYYIIVDSILIPSRFCMSEMAQIV</sequence>